<evidence type="ECO:0000256" key="3">
    <source>
        <dbReference type="ARBA" id="ARBA00022692"/>
    </source>
</evidence>
<accession>A0ABD2HPL7</accession>
<evidence type="ECO:0000256" key="2">
    <source>
        <dbReference type="ARBA" id="ARBA00004294"/>
    </source>
</evidence>
<feature type="transmembrane region" description="Helical" evidence="9">
    <location>
        <begin position="76"/>
        <end position="97"/>
    </location>
</feature>
<evidence type="ECO:0000256" key="4">
    <source>
        <dbReference type="ARBA" id="ARBA00022787"/>
    </source>
</evidence>
<evidence type="ECO:0000256" key="6">
    <source>
        <dbReference type="ARBA" id="ARBA00023128"/>
    </source>
</evidence>
<dbReference type="AlphaFoldDB" id="A0ABD2HPL7"/>
<evidence type="ECO:0000313" key="12">
    <source>
        <dbReference type="Proteomes" id="UP001620626"/>
    </source>
</evidence>
<keyword evidence="8" id="KW-0175">Coiled coil</keyword>
<dbReference type="InterPro" id="IPR039433">
    <property type="entry name" value="Mff-like_dom"/>
</dbReference>
<sequence>MNGLPDVFTINEFMHENSINNGSEIIAAQSTGTTSIVVDKDPLKELKMMRRRLIQLTKRVSELETQNVQKNIERKVLLGIVSASTLLSVVLFVRTWLNR</sequence>
<keyword evidence="7 9" id="KW-0472">Membrane</keyword>
<keyword evidence="6" id="KW-0496">Mitochondrion</keyword>
<evidence type="ECO:0000259" key="10">
    <source>
        <dbReference type="Pfam" id="PF05644"/>
    </source>
</evidence>
<name>A0ABD2HPL7_9BILA</name>
<keyword evidence="4" id="KW-1000">Mitochondrion outer membrane</keyword>
<keyword evidence="5 9" id="KW-1133">Transmembrane helix</keyword>
<feature type="coiled-coil region" evidence="8">
    <location>
        <begin position="46"/>
        <end position="73"/>
    </location>
</feature>
<evidence type="ECO:0000256" key="9">
    <source>
        <dbReference type="SAM" id="Phobius"/>
    </source>
</evidence>
<evidence type="ECO:0000256" key="5">
    <source>
        <dbReference type="ARBA" id="ARBA00022989"/>
    </source>
</evidence>
<dbReference type="Proteomes" id="UP001620626">
    <property type="component" value="Unassembled WGS sequence"/>
</dbReference>
<proteinExistence type="predicted"/>
<dbReference type="EMBL" id="JBICBT010001409">
    <property type="protein sequence ID" value="KAL3068121.1"/>
    <property type="molecule type" value="Genomic_DNA"/>
</dbReference>
<protein>
    <recommendedName>
        <fullName evidence="10">Mff-like domain-containing protein</fullName>
    </recommendedName>
</protein>
<dbReference type="GO" id="GO:0005741">
    <property type="term" value="C:mitochondrial outer membrane"/>
    <property type="evidence" value="ECO:0007669"/>
    <property type="project" value="UniProtKB-SubCell"/>
</dbReference>
<organism evidence="11 12">
    <name type="scientific">Heterodera trifolii</name>
    <dbReference type="NCBI Taxonomy" id="157864"/>
    <lineage>
        <taxon>Eukaryota</taxon>
        <taxon>Metazoa</taxon>
        <taxon>Ecdysozoa</taxon>
        <taxon>Nematoda</taxon>
        <taxon>Chromadorea</taxon>
        <taxon>Rhabditida</taxon>
        <taxon>Tylenchina</taxon>
        <taxon>Tylenchomorpha</taxon>
        <taxon>Tylenchoidea</taxon>
        <taxon>Heteroderidae</taxon>
        <taxon>Heteroderinae</taxon>
        <taxon>Heterodera</taxon>
    </lineage>
</organism>
<evidence type="ECO:0000313" key="11">
    <source>
        <dbReference type="EMBL" id="KAL3068121.1"/>
    </source>
</evidence>
<keyword evidence="12" id="KW-1185">Reference proteome</keyword>
<gene>
    <name evidence="11" type="ORF">niasHT_038111</name>
</gene>
<comment type="subcellular location">
    <subcellularLocation>
        <location evidence="1">Membrane</location>
        <topology evidence="1">Single-pass membrane protein</topology>
    </subcellularLocation>
    <subcellularLocation>
        <location evidence="2">Mitochondrion outer membrane</location>
    </subcellularLocation>
</comment>
<feature type="domain" description="Mff-like" evidence="10">
    <location>
        <begin position="34"/>
        <end position="98"/>
    </location>
</feature>
<comment type="caution">
    <text evidence="11">The sequence shown here is derived from an EMBL/GenBank/DDBJ whole genome shotgun (WGS) entry which is preliminary data.</text>
</comment>
<dbReference type="Pfam" id="PF05644">
    <property type="entry name" value="Miff"/>
    <property type="match status" value="1"/>
</dbReference>
<keyword evidence="3 9" id="KW-0812">Transmembrane</keyword>
<evidence type="ECO:0000256" key="1">
    <source>
        <dbReference type="ARBA" id="ARBA00004167"/>
    </source>
</evidence>
<reference evidence="11 12" key="1">
    <citation type="submission" date="2024-10" db="EMBL/GenBank/DDBJ databases">
        <authorList>
            <person name="Kim D."/>
        </authorList>
    </citation>
    <scope>NUCLEOTIDE SEQUENCE [LARGE SCALE GENOMIC DNA]</scope>
    <source>
        <strain evidence="11">BH-2024</strain>
    </source>
</reference>
<evidence type="ECO:0000256" key="8">
    <source>
        <dbReference type="SAM" id="Coils"/>
    </source>
</evidence>
<evidence type="ECO:0000256" key="7">
    <source>
        <dbReference type="ARBA" id="ARBA00023136"/>
    </source>
</evidence>